<name>A0ABW0Q1Y9_9HYPH</name>
<keyword evidence="2" id="KW-1003">Cell membrane</keyword>
<keyword evidence="6 8" id="KW-0472">Membrane</keyword>
<proteinExistence type="inferred from homology"/>
<evidence type="ECO:0000256" key="1">
    <source>
        <dbReference type="ARBA" id="ARBA00004651"/>
    </source>
</evidence>
<keyword evidence="10" id="KW-1185">Reference proteome</keyword>
<accession>A0ABW0Q1Y9</accession>
<reference evidence="10" key="1">
    <citation type="journal article" date="2019" name="Int. J. Syst. Evol. Microbiol.">
        <title>The Global Catalogue of Microorganisms (GCM) 10K type strain sequencing project: providing services to taxonomists for standard genome sequencing and annotation.</title>
        <authorList>
            <consortium name="The Broad Institute Genomics Platform"/>
            <consortium name="The Broad Institute Genome Sequencing Center for Infectious Disease"/>
            <person name="Wu L."/>
            <person name="Ma J."/>
        </authorList>
    </citation>
    <scope>NUCLEOTIDE SEQUENCE [LARGE SCALE GENOMIC DNA]</scope>
    <source>
        <strain evidence="10">KACC 12633</strain>
    </source>
</reference>
<feature type="transmembrane region" description="Helical" evidence="8">
    <location>
        <begin position="21"/>
        <end position="39"/>
    </location>
</feature>
<dbReference type="Proteomes" id="UP001596150">
    <property type="component" value="Unassembled WGS sequence"/>
</dbReference>
<feature type="transmembrane region" description="Helical" evidence="8">
    <location>
        <begin position="96"/>
        <end position="117"/>
    </location>
</feature>
<feature type="transmembrane region" description="Helical" evidence="8">
    <location>
        <begin position="129"/>
        <end position="146"/>
    </location>
</feature>
<evidence type="ECO:0000256" key="6">
    <source>
        <dbReference type="ARBA" id="ARBA00023136"/>
    </source>
</evidence>
<evidence type="ECO:0000256" key="7">
    <source>
        <dbReference type="ARBA" id="ARBA00024033"/>
    </source>
</evidence>
<evidence type="ECO:0000256" key="2">
    <source>
        <dbReference type="ARBA" id="ARBA00022475"/>
    </source>
</evidence>
<comment type="caution">
    <text evidence="9">The sequence shown here is derived from an EMBL/GenBank/DDBJ whole genome shotgun (WGS) entry which is preliminary data.</text>
</comment>
<comment type="subcellular location">
    <subcellularLocation>
        <location evidence="1">Cell membrane</location>
        <topology evidence="1">Multi-pass membrane protein</topology>
    </subcellularLocation>
</comment>
<gene>
    <name evidence="9" type="ORF">ACFPP9_20100</name>
</gene>
<organism evidence="9 10">
    <name type="scientific">Kaistia terrae</name>
    <dbReference type="NCBI Taxonomy" id="537017"/>
    <lineage>
        <taxon>Bacteria</taxon>
        <taxon>Pseudomonadati</taxon>
        <taxon>Pseudomonadota</taxon>
        <taxon>Alphaproteobacteria</taxon>
        <taxon>Hyphomicrobiales</taxon>
        <taxon>Kaistiaceae</taxon>
        <taxon>Kaistia</taxon>
    </lineage>
</organism>
<keyword evidence="3" id="KW-0808">Transferase</keyword>
<evidence type="ECO:0000256" key="3">
    <source>
        <dbReference type="ARBA" id="ARBA00022679"/>
    </source>
</evidence>
<dbReference type="EMBL" id="JBHSML010000013">
    <property type="protein sequence ID" value="MFC5518092.1"/>
    <property type="molecule type" value="Genomic_DNA"/>
</dbReference>
<evidence type="ECO:0000256" key="5">
    <source>
        <dbReference type="ARBA" id="ARBA00022989"/>
    </source>
</evidence>
<dbReference type="InterPro" id="IPR018584">
    <property type="entry name" value="GT87"/>
</dbReference>
<comment type="similarity">
    <text evidence="7">Belongs to the glycosyltransferase 87 family.</text>
</comment>
<evidence type="ECO:0000313" key="9">
    <source>
        <dbReference type="EMBL" id="MFC5518092.1"/>
    </source>
</evidence>
<dbReference type="RefSeq" id="WP_266343732.1">
    <property type="nucleotide sequence ID" value="NZ_JAPKNH010000003.1"/>
</dbReference>
<sequence length="242" mass="26633">MTRISKPPPILEARKHATLAASWWPLPIALTLSVIFWNISAPSRLFSDYLKAYYPAGRSLWSTDYNLEELYQSVTFVNIPIFSIVLTPFSAITPPAMAAAAFLAAGILATVIATWMLCSFAKHRRPIQLATIITLVLVNGPLIYSLREGNTTHFLLLIFAVYIASTGNRSSYTGGFIVRVASLIKLPLIPAAPQRRRFRSFGGIDFKESSIMHAPWRSTAAGRSFVGQHAIQTGDSIAKKHG</sequence>
<evidence type="ECO:0000313" key="10">
    <source>
        <dbReference type="Proteomes" id="UP001596150"/>
    </source>
</evidence>
<keyword evidence="5 8" id="KW-1133">Transmembrane helix</keyword>
<keyword evidence="4 8" id="KW-0812">Transmembrane</keyword>
<evidence type="ECO:0000256" key="4">
    <source>
        <dbReference type="ARBA" id="ARBA00022692"/>
    </source>
</evidence>
<dbReference type="Pfam" id="PF09594">
    <property type="entry name" value="GT87"/>
    <property type="match status" value="1"/>
</dbReference>
<evidence type="ECO:0000256" key="8">
    <source>
        <dbReference type="SAM" id="Phobius"/>
    </source>
</evidence>
<protein>
    <submittedName>
        <fullName evidence="9">Glycosyltransferase 87 family protein</fullName>
    </submittedName>
</protein>